<reference evidence="11 12" key="1">
    <citation type="journal article" date="2020" name="ISME J.">
        <title>Comparative genomics reveals insights into cyanobacterial evolution and habitat adaptation.</title>
        <authorList>
            <person name="Chen M.Y."/>
            <person name="Teng W.K."/>
            <person name="Zhao L."/>
            <person name="Hu C.X."/>
            <person name="Zhou Y.K."/>
            <person name="Han B.P."/>
            <person name="Song L.R."/>
            <person name="Shu W.S."/>
        </authorList>
    </citation>
    <scope>NUCLEOTIDE SEQUENCE [LARGE SCALE GENOMIC DNA]</scope>
    <source>
        <strain evidence="11 12">FACHB-248</strain>
    </source>
</reference>
<organism evidence="11 12">
    <name type="scientific">Scytonema hofmannii FACHB-248</name>
    <dbReference type="NCBI Taxonomy" id="1842502"/>
    <lineage>
        <taxon>Bacteria</taxon>
        <taxon>Bacillati</taxon>
        <taxon>Cyanobacteriota</taxon>
        <taxon>Cyanophyceae</taxon>
        <taxon>Nostocales</taxon>
        <taxon>Scytonemataceae</taxon>
        <taxon>Scytonema</taxon>
    </lineage>
</organism>
<evidence type="ECO:0000256" key="9">
    <source>
        <dbReference type="SAM" id="Coils"/>
    </source>
</evidence>
<protein>
    <recommendedName>
        <fullName evidence="2">histidine kinase</fullName>
        <ecNumber evidence="2">2.7.13.3</ecNumber>
    </recommendedName>
</protein>
<dbReference type="SUPFAM" id="SSF55874">
    <property type="entry name" value="ATPase domain of HSP90 chaperone/DNA topoisomerase II/histidine kinase"/>
    <property type="match status" value="1"/>
</dbReference>
<keyword evidence="8" id="KW-0902">Two-component regulatory system</keyword>
<dbReference type="PANTHER" id="PTHR43065">
    <property type="entry name" value="SENSOR HISTIDINE KINASE"/>
    <property type="match status" value="1"/>
</dbReference>
<dbReference type="RefSeq" id="WP_051502827.1">
    <property type="nucleotide sequence ID" value="NZ_JACJTA010000009.1"/>
</dbReference>
<dbReference type="PROSITE" id="PS50109">
    <property type="entry name" value="HIS_KIN"/>
    <property type="match status" value="1"/>
</dbReference>
<keyword evidence="3" id="KW-0597">Phosphoprotein</keyword>
<comment type="caution">
    <text evidence="11">The sequence shown here is derived from an EMBL/GenBank/DDBJ whole genome shotgun (WGS) entry which is preliminary data.</text>
</comment>
<evidence type="ECO:0000256" key="2">
    <source>
        <dbReference type="ARBA" id="ARBA00012438"/>
    </source>
</evidence>
<keyword evidence="9" id="KW-0175">Coiled coil</keyword>
<dbReference type="InterPro" id="IPR003661">
    <property type="entry name" value="HisK_dim/P_dom"/>
</dbReference>
<comment type="catalytic activity">
    <reaction evidence="1">
        <text>ATP + protein L-histidine = ADP + protein N-phospho-L-histidine.</text>
        <dbReference type="EC" id="2.7.13.3"/>
    </reaction>
</comment>
<dbReference type="InterPro" id="IPR005467">
    <property type="entry name" value="His_kinase_dom"/>
</dbReference>
<evidence type="ECO:0000256" key="5">
    <source>
        <dbReference type="ARBA" id="ARBA00022741"/>
    </source>
</evidence>
<dbReference type="SMART" id="SM00388">
    <property type="entry name" value="HisKA"/>
    <property type="match status" value="1"/>
</dbReference>
<keyword evidence="12" id="KW-1185">Reference proteome</keyword>
<name>A0ABR8GLF6_9CYAN</name>
<dbReference type="EC" id="2.7.13.3" evidence="2"/>
<feature type="coiled-coil region" evidence="9">
    <location>
        <begin position="286"/>
        <end position="313"/>
    </location>
</feature>
<dbReference type="InterPro" id="IPR003594">
    <property type="entry name" value="HATPase_dom"/>
</dbReference>
<sequence>MYYIQKMTLRDMSECGLALRGLGDNALSMEEVSNNIIEYLYQNFVESYSGEKACALIRFFKTHSYSELTPNLQEYASGILSDRILADNLKCLTLMATAGELPEWNSRHQSVGHKAIPLANEDAIARIPMMSQLMQQLGLNPGIVVQPDPNLLADLEQKMYNVFYVPDALNSPYIPSQASFVVPFNVKSVLGFGGLLPSGNMFTILMFLKVAISPMVINLFRPLALNVKMAILPFDDGCIFKDDLKSIINTEIIDNHQNKSLRYLNSKNATLNQLLDVSEQSTIIQSDRLEEAIANLHQTLDKLKKTQVQLIQNEKMSSLGHMIAGIAHEINNPVNFLHGNINFAEDYTQKLLNLLQLYQINYPNTPGAIEQLIEEIELDFITSDMNKIFKSMKVGTERIREIVLSLRNFSRLDESELKQADIHSGIDSTLMILQHQFKTIKNKYPEIKVVKKYGNLPLIECYPGQLNQVFMNILTNAIDALELRIDAESKLQRPQISICTQVIDEEWVAINIADNGVGMTEEVRSKLFDPFFTTKPIGKGTGLGLSISHQIVVEKHCGQIICNSQPGQGSEFTIKIPVKIEECRIGVQDTRIQGTRCK</sequence>
<dbReference type="InterPro" id="IPR036890">
    <property type="entry name" value="HATPase_C_sf"/>
</dbReference>
<evidence type="ECO:0000256" key="1">
    <source>
        <dbReference type="ARBA" id="ARBA00000085"/>
    </source>
</evidence>
<dbReference type="EMBL" id="JACJTA010000009">
    <property type="protein sequence ID" value="MBD2604227.1"/>
    <property type="molecule type" value="Genomic_DNA"/>
</dbReference>
<evidence type="ECO:0000313" key="11">
    <source>
        <dbReference type="EMBL" id="MBD2604227.1"/>
    </source>
</evidence>
<dbReference type="Gene3D" id="1.10.287.130">
    <property type="match status" value="1"/>
</dbReference>
<evidence type="ECO:0000259" key="10">
    <source>
        <dbReference type="PROSITE" id="PS50109"/>
    </source>
</evidence>
<evidence type="ECO:0000256" key="3">
    <source>
        <dbReference type="ARBA" id="ARBA00022553"/>
    </source>
</evidence>
<dbReference type="GO" id="GO:0016301">
    <property type="term" value="F:kinase activity"/>
    <property type="evidence" value="ECO:0007669"/>
    <property type="project" value="UniProtKB-KW"/>
</dbReference>
<dbReference type="Pfam" id="PF02518">
    <property type="entry name" value="HATPase_c"/>
    <property type="match status" value="1"/>
</dbReference>
<evidence type="ECO:0000256" key="7">
    <source>
        <dbReference type="ARBA" id="ARBA00022840"/>
    </source>
</evidence>
<keyword evidence="7" id="KW-0067">ATP-binding</keyword>
<evidence type="ECO:0000256" key="8">
    <source>
        <dbReference type="ARBA" id="ARBA00023012"/>
    </source>
</evidence>
<keyword evidence="5" id="KW-0547">Nucleotide-binding</keyword>
<evidence type="ECO:0000256" key="6">
    <source>
        <dbReference type="ARBA" id="ARBA00022777"/>
    </source>
</evidence>
<dbReference type="PANTHER" id="PTHR43065:SF10">
    <property type="entry name" value="PEROXIDE STRESS-ACTIVATED HISTIDINE KINASE MAK3"/>
    <property type="match status" value="1"/>
</dbReference>
<dbReference type="SUPFAM" id="SSF47384">
    <property type="entry name" value="Homodimeric domain of signal transducing histidine kinase"/>
    <property type="match status" value="1"/>
</dbReference>
<dbReference type="InterPro" id="IPR004358">
    <property type="entry name" value="Sig_transdc_His_kin-like_C"/>
</dbReference>
<dbReference type="Proteomes" id="UP000660380">
    <property type="component" value="Unassembled WGS sequence"/>
</dbReference>
<gene>
    <name evidence="11" type="ORF">H6G81_06710</name>
</gene>
<dbReference type="Gene3D" id="3.30.565.10">
    <property type="entry name" value="Histidine kinase-like ATPase, C-terminal domain"/>
    <property type="match status" value="1"/>
</dbReference>
<dbReference type="CDD" id="cd00082">
    <property type="entry name" value="HisKA"/>
    <property type="match status" value="1"/>
</dbReference>
<feature type="domain" description="Histidine kinase" evidence="10">
    <location>
        <begin position="325"/>
        <end position="580"/>
    </location>
</feature>
<dbReference type="PRINTS" id="PR00344">
    <property type="entry name" value="BCTRLSENSOR"/>
</dbReference>
<proteinExistence type="predicted"/>
<accession>A0ABR8GLF6</accession>
<dbReference type="InterPro" id="IPR036097">
    <property type="entry name" value="HisK_dim/P_sf"/>
</dbReference>
<keyword evidence="4" id="KW-0808">Transferase</keyword>
<dbReference type="SMART" id="SM00387">
    <property type="entry name" value="HATPase_c"/>
    <property type="match status" value="1"/>
</dbReference>
<evidence type="ECO:0000256" key="4">
    <source>
        <dbReference type="ARBA" id="ARBA00022679"/>
    </source>
</evidence>
<keyword evidence="6 11" id="KW-0418">Kinase</keyword>
<evidence type="ECO:0000313" key="12">
    <source>
        <dbReference type="Proteomes" id="UP000660380"/>
    </source>
</evidence>